<dbReference type="OrthoDB" id="9804264at2"/>
<dbReference type="Pfam" id="PF01041">
    <property type="entry name" value="DegT_DnrJ_EryC1"/>
    <property type="match status" value="1"/>
</dbReference>
<dbReference type="STRING" id="29422.Lbru_2045"/>
<evidence type="ECO:0000313" key="3">
    <source>
        <dbReference type="Proteomes" id="UP000054742"/>
    </source>
</evidence>
<name>A0A0W0SF53_9GAMM</name>
<dbReference type="SUPFAM" id="SSF53383">
    <property type="entry name" value="PLP-dependent transferases"/>
    <property type="match status" value="1"/>
</dbReference>
<keyword evidence="1" id="KW-0663">Pyridoxal phosphate</keyword>
<dbReference type="EMBL" id="LNXV01000029">
    <property type="protein sequence ID" value="KTC81525.1"/>
    <property type="molecule type" value="Genomic_DNA"/>
</dbReference>
<keyword evidence="3" id="KW-1185">Reference proteome</keyword>
<evidence type="ECO:0000256" key="1">
    <source>
        <dbReference type="ARBA" id="ARBA00022898"/>
    </source>
</evidence>
<keyword evidence="2" id="KW-0808">Transferase</keyword>
<dbReference type="RefSeq" id="WP_058442035.1">
    <property type="nucleotide sequence ID" value="NZ_CAAAHU010000005.1"/>
</dbReference>
<dbReference type="AlphaFoldDB" id="A0A0W0SF53"/>
<keyword evidence="2" id="KW-0032">Aminotransferase</keyword>
<accession>A0A0W0SF53</accession>
<evidence type="ECO:0000313" key="2">
    <source>
        <dbReference type="EMBL" id="KTC81525.1"/>
    </source>
</evidence>
<reference evidence="2 3" key="1">
    <citation type="submission" date="2015-11" db="EMBL/GenBank/DDBJ databases">
        <title>Genomic analysis of 38 Legionella species identifies large and diverse effector repertoires.</title>
        <authorList>
            <person name="Burstein D."/>
            <person name="Amaro F."/>
            <person name="Zusman T."/>
            <person name="Lifshitz Z."/>
            <person name="Cohen O."/>
            <person name="Gilbert J.A."/>
            <person name="Pupko T."/>
            <person name="Shuman H.A."/>
            <person name="Segal G."/>
        </authorList>
    </citation>
    <scope>NUCLEOTIDE SEQUENCE [LARGE SCALE GENOMIC DNA]</scope>
    <source>
        <strain evidence="2 3">ATCC 43878</strain>
    </source>
</reference>
<dbReference type="InterPro" id="IPR015421">
    <property type="entry name" value="PyrdxlP-dep_Trfase_major"/>
</dbReference>
<dbReference type="Proteomes" id="UP000054742">
    <property type="component" value="Unassembled WGS sequence"/>
</dbReference>
<comment type="caution">
    <text evidence="2">The sequence shown here is derived from an EMBL/GenBank/DDBJ whole genome shotgun (WGS) entry which is preliminary data.</text>
</comment>
<dbReference type="GO" id="GO:0008483">
    <property type="term" value="F:transaminase activity"/>
    <property type="evidence" value="ECO:0007669"/>
    <property type="project" value="UniProtKB-KW"/>
</dbReference>
<dbReference type="PATRIC" id="fig|29422.6.peg.2182"/>
<dbReference type="InterPro" id="IPR000653">
    <property type="entry name" value="DegT/StrS_aminotransferase"/>
</dbReference>
<dbReference type="Gene3D" id="3.40.640.10">
    <property type="entry name" value="Type I PLP-dependent aspartate aminotransferase-like (Major domain)"/>
    <property type="match status" value="1"/>
</dbReference>
<dbReference type="InterPro" id="IPR015424">
    <property type="entry name" value="PyrdxlP-dep_Trfase"/>
</dbReference>
<protein>
    <submittedName>
        <fullName evidence="2">DegT/DnrJ/EryC1/StrS aminotransferase family protein</fullName>
    </submittedName>
</protein>
<proteinExistence type="predicted"/>
<gene>
    <name evidence="2" type="ORF">Lbru_2045</name>
</gene>
<sequence>MKSNLVSSDKLVLYGGQPTRQKPWPTYDKGNVILDDEDASSLEEVLRSKKLFRYDNRKLEETKVGQFENQLKDFFHIDYALAVSSGTAALSLPLMALGLPENS</sequence>
<organism evidence="2 3">
    <name type="scientific">Legionella brunensis</name>
    <dbReference type="NCBI Taxonomy" id="29422"/>
    <lineage>
        <taxon>Bacteria</taxon>
        <taxon>Pseudomonadati</taxon>
        <taxon>Pseudomonadota</taxon>
        <taxon>Gammaproteobacteria</taxon>
        <taxon>Legionellales</taxon>
        <taxon>Legionellaceae</taxon>
        <taxon>Legionella</taxon>
    </lineage>
</organism>